<dbReference type="PANTHER" id="PTHR42979">
    <property type="entry name" value="3-ISOPROPYLMALATE DEHYDROGENASE"/>
    <property type="match status" value="1"/>
</dbReference>
<evidence type="ECO:0000256" key="1">
    <source>
        <dbReference type="ARBA" id="ARBA00001936"/>
    </source>
</evidence>
<evidence type="ECO:0000259" key="15">
    <source>
        <dbReference type="SMART" id="SM01329"/>
    </source>
</evidence>
<comment type="subunit">
    <text evidence="3 14">Homodimer.</text>
</comment>
<comment type="cofactor">
    <cofactor evidence="14">
        <name>Mg(2+)</name>
        <dbReference type="ChEBI" id="CHEBI:18420"/>
    </cofactor>
    <cofactor evidence="14">
        <name>Mn(2+)</name>
        <dbReference type="ChEBI" id="CHEBI:29035"/>
    </cofactor>
    <text evidence="14">Binds 1 Mg(2+) or Mn(2+) ion per subunit.</text>
</comment>
<keyword evidence="6" id="KW-0028">Amino-acid biosynthesis</keyword>
<comment type="similarity">
    <text evidence="2 13">Belongs to the isocitrate and isopropylmalate dehydrogenases family.</text>
</comment>
<dbReference type="EC" id="1.1.1.85" evidence="4 14"/>
<protein>
    <recommendedName>
        <fullName evidence="4 14">3-isopropylmalate dehydrogenase</fullName>
        <ecNumber evidence="4 14">1.1.1.85</ecNumber>
    </recommendedName>
</protein>
<keyword evidence="8" id="KW-0460">Magnesium</keyword>
<comment type="function">
    <text evidence="14">Catalyzes the oxidation of 3-carboxy-2-hydroxy-4-methylpentanoate (3-isopropylmalate) to 3-carboxy-4-methyl-2-oxopentanoate. The product decarboxylates to 4-methyl-2 oxopentanoate.</text>
</comment>
<comment type="pathway">
    <text evidence="14">Amino-acid biosynthesis; L-leucine biosynthesis; L-leucine from 3-methyl-2-oxobutanoate: step 3/4.</text>
</comment>
<dbReference type="PROSITE" id="PS00470">
    <property type="entry name" value="IDH_IMDH"/>
    <property type="match status" value="1"/>
</dbReference>
<evidence type="ECO:0000256" key="5">
    <source>
        <dbReference type="ARBA" id="ARBA00022430"/>
    </source>
</evidence>
<evidence type="ECO:0000256" key="7">
    <source>
        <dbReference type="ARBA" id="ARBA00022723"/>
    </source>
</evidence>
<reference evidence="16 17" key="1">
    <citation type="submission" date="2018-08" db="EMBL/GenBank/DDBJ databases">
        <title>Aphanomyces genome sequencing and annotation.</title>
        <authorList>
            <person name="Minardi D."/>
            <person name="Oidtmann B."/>
            <person name="Van Der Giezen M."/>
            <person name="Studholme D.J."/>
        </authorList>
    </citation>
    <scope>NUCLEOTIDE SEQUENCE [LARGE SCALE GENOMIC DNA]</scope>
    <source>
        <strain evidence="16 17">Kv</strain>
    </source>
</reference>
<dbReference type="SUPFAM" id="SSF53659">
    <property type="entry name" value="Isocitrate/Isopropylmalate dehydrogenase-like"/>
    <property type="match status" value="1"/>
</dbReference>
<dbReference type="VEuPathDB" id="FungiDB:H257_00833"/>
<dbReference type="PANTHER" id="PTHR42979:SF1">
    <property type="entry name" value="3-ISOPROPYLMALATE DEHYDROGENASE"/>
    <property type="match status" value="1"/>
</dbReference>
<proteinExistence type="inferred from homology"/>
<evidence type="ECO:0000256" key="9">
    <source>
        <dbReference type="ARBA" id="ARBA00023002"/>
    </source>
</evidence>
<name>A0A397AJF0_APHAT</name>
<dbReference type="NCBIfam" id="TIGR00169">
    <property type="entry name" value="leuB"/>
    <property type="match status" value="1"/>
</dbReference>
<accession>A0A397AJF0</accession>
<evidence type="ECO:0000256" key="2">
    <source>
        <dbReference type="ARBA" id="ARBA00007769"/>
    </source>
</evidence>
<comment type="cofactor">
    <cofactor evidence="1">
        <name>Mn(2+)</name>
        <dbReference type="ChEBI" id="CHEBI:29035"/>
    </cofactor>
</comment>
<gene>
    <name evidence="16" type="ORF">DYB36_002050</name>
</gene>
<keyword evidence="10 14" id="KW-0520">NAD</keyword>
<evidence type="ECO:0000313" key="16">
    <source>
        <dbReference type="EMBL" id="RHY05767.1"/>
    </source>
</evidence>
<evidence type="ECO:0000256" key="10">
    <source>
        <dbReference type="ARBA" id="ARBA00023027"/>
    </source>
</evidence>
<evidence type="ECO:0000256" key="11">
    <source>
        <dbReference type="ARBA" id="ARBA00023211"/>
    </source>
</evidence>
<evidence type="ECO:0000256" key="4">
    <source>
        <dbReference type="ARBA" id="ARBA00013101"/>
    </source>
</evidence>
<dbReference type="GO" id="GO:0009098">
    <property type="term" value="P:L-leucine biosynthetic process"/>
    <property type="evidence" value="ECO:0007669"/>
    <property type="project" value="UniProtKB-UniPathway"/>
</dbReference>
<organism evidence="16 17">
    <name type="scientific">Aphanomyces astaci</name>
    <name type="common">Crayfish plague agent</name>
    <dbReference type="NCBI Taxonomy" id="112090"/>
    <lineage>
        <taxon>Eukaryota</taxon>
        <taxon>Sar</taxon>
        <taxon>Stramenopiles</taxon>
        <taxon>Oomycota</taxon>
        <taxon>Saprolegniomycetes</taxon>
        <taxon>Saprolegniales</taxon>
        <taxon>Verrucalvaceae</taxon>
        <taxon>Aphanomyces</taxon>
    </lineage>
</organism>
<dbReference type="GO" id="GO:0000287">
    <property type="term" value="F:magnesium ion binding"/>
    <property type="evidence" value="ECO:0007669"/>
    <property type="project" value="InterPro"/>
</dbReference>
<dbReference type="GO" id="GO:0005829">
    <property type="term" value="C:cytosol"/>
    <property type="evidence" value="ECO:0007669"/>
    <property type="project" value="TreeGrafter"/>
</dbReference>
<dbReference type="UniPathway" id="UPA00048">
    <property type="reaction ID" value="UER00072"/>
</dbReference>
<sequence length="403" mass="43455">MGLSLRLPFSNITRSRHSMSQSGYKIAVLPGDGIGPEVCEQAVRVLTLVGSLFQHKFEFTHALCGGAAYDEFKSHLPQSTVDIVKASDAVLFGSVGGPIDAQETPKWKDAEKNCILGLRKNFNLAVNIRPGRQIPFLPESRSLHQGIAKIYAMLPDLSPLKPSIVAAGVDMVIVRELVSGIYFGEHSTENGVARDVMKYSEDEIRVPMKFAFETAMGRTKKLTVVDKANVLDCSRLWRKVAKDIALEYPSVSVEFVYIDNAVMQLIKNPSQYDVIVTGNMFGDILSDAASVLPGSLGLMPSASLGDHIHLFEPIGGSAPDIAGKGIANPIAQILSGALLLRYSFHMDKEAALIEQAVNNVLEQGVRTGDLTHDRADKTVGTTAMGDAIVAQIQALHDASASKA</sequence>
<dbReference type="Gene3D" id="3.40.718.10">
    <property type="entry name" value="Isopropylmalate Dehydrogenase"/>
    <property type="match status" value="1"/>
</dbReference>
<keyword evidence="12 14" id="KW-0100">Branched-chain amino acid biosynthesis</keyword>
<evidence type="ECO:0000256" key="12">
    <source>
        <dbReference type="ARBA" id="ARBA00023304"/>
    </source>
</evidence>
<evidence type="ECO:0000256" key="6">
    <source>
        <dbReference type="ARBA" id="ARBA00022605"/>
    </source>
</evidence>
<evidence type="ECO:0000256" key="13">
    <source>
        <dbReference type="RuleBase" id="RU004443"/>
    </source>
</evidence>
<evidence type="ECO:0000256" key="8">
    <source>
        <dbReference type="ARBA" id="ARBA00022842"/>
    </source>
</evidence>
<evidence type="ECO:0000256" key="3">
    <source>
        <dbReference type="ARBA" id="ARBA00011738"/>
    </source>
</evidence>
<dbReference type="InterPro" id="IPR024084">
    <property type="entry name" value="IsoPropMal-DH-like_dom"/>
</dbReference>
<dbReference type="InterPro" id="IPR019818">
    <property type="entry name" value="IsoCit/isopropylmalate_DH_CS"/>
</dbReference>
<keyword evidence="11" id="KW-0464">Manganese</keyword>
<keyword evidence="5 14" id="KW-0432">Leucine biosynthesis</keyword>
<feature type="domain" description="Isopropylmalate dehydrogenase-like" evidence="15">
    <location>
        <begin position="25"/>
        <end position="388"/>
    </location>
</feature>
<dbReference type="EMBL" id="QUSZ01006431">
    <property type="protein sequence ID" value="RHY05767.1"/>
    <property type="molecule type" value="Genomic_DNA"/>
</dbReference>
<dbReference type="GO" id="GO:0003862">
    <property type="term" value="F:3-isopropylmalate dehydrogenase activity"/>
    <property type="evidence" value="ECO:0007669"/>
    <property type="project" value="UniProtKB-EC"/>
</dbReference>
<evidence type="ECO:0000313" key="17">
    <source>
        <dbReference type="Proteomes" id="UP000265427"/>
    </source>
</evidence>
<dbReference type="Proteomes" id="UP000265427">
    <property type="component" value="Unassembled WGS sequence"/>
</dbReference>
<dbReference type="Pfam" id="PF00180">
    <property type="entry name" value="Iso_dh"/>
    <property type="match status" value="1"/>
</dbReference>
<comment type="catalytic activity">
    <reaction evidence="14">
        <text>(2R,3S)-3-isopropylmalate + NAD(+) = 4-methyl-2-oxopentanoate + CO2 + NADH</text>
        <dbReference type="Rhea" id="RHEA:32271"/>
        <dbReference type="ChEBI" id="CHEBI:16526"/>
        <dbReference type="ChEBI" id="CHEBI:17865"/>
        <dbReference type="ChEBI" id="CHEBI:35121"/>
        <dbReference type="ChEBI" id="CHEBI:57540"/>
        <dbReference type="ChEBI" id="CHEBI:57945"/>
        <dbReference type="EC" id="1.1.1.85"/>
    </reaction>
</comment>
<comment type="caution">
    <text evidence="16">The sequence shown here is derived from an EMBL/GenBank/DDBJ whole genome shotgun (WGS) entry which is preliminary data.</text>
</comment>
<dbReference type="InterPro" id="IPR004429">
    <property type="entry name" value="Isopropylmalate_DH"/>
</dbReference>
<dbReference type="FunFam" id="3.40.718.10:FF:000006">
    <property type="entry name" value="3-isopropylmalate dehydrogenase"/>
    <property type="match status" value="1"/>
</dbReference>
<evidence type="ECO:0000256" key="14">
    <source>
        <dbReference type="RuleBase" id="RU004445"/>
    </source>
</evidence>
<keyword evidence="7 14" id="KW-0479">Metal-binding</keyword>
<dbReference type="AlphaFoldDB" id="A0A397AJF0"/>
<dbReference type="GO" id="GO:0051287">
    <property type="term" value="F:NAD binding"/>
    <property type="evidence" value="ECO:0007669"/>
    <property type="project" value="InterPro"/>
</dbReference>
<dbReference type="SMART" id="SM01329">
    <property type="entry name" value="Iso_dh"/>
    <property type="match status" value="1"/>
</dbReference>
<keyword evidence="9 13" id="KW-0560">Oxidoreductase</keyword>